<feature type="compositionally biased region" description="Polar residues" evidence="1">
    <location>
        <begin position="237"/>
        <end position="247"/>
    </location>
</feature>
<feature type="compositionally biased region" description="Basic residues" evidence="1">
    <location>
        <begin position="226"/>
        <end position="236"/>
    </location>
</feature>
<accession>A0A4U0Y1H4</accession>
<dbReference type="Gene3D" id="3.30.450.30">
    <property type="entry name" value="Dynein light chain 2a, cytoplasmic"/>
    <property type="match status" value="1"/>
</dbReference>
<name>A0A4U0Y1H4_9PEZI</name>
<feature type="region of interest" description="Disordered" evidence="1">
    <location>
        <begin position="176"/>
        <end position="250"/>
    </location>
</feature>
<sequence length="295" mass="32506">MEHYPDVVDGPQATSVSVTRRKSTTDEPQGQKRKRANGRDLPSRVEALSKPVVMLNAKKLSELLSKNVDPKLFPRMFVMSPNGTLLAYSTPANVKELRDQAALISMAWKDYVAMLEVAQYNSAAAAAAEDDTTLNPPGRTLETLTIEFDNNNLIVRAIQPKLLLILVGGVPPHRRKDFKMTPEAHGDARYPSAELPAPMPDADANTKTADTTTTATATATAEPHPHRLPKRSRRLNRTNSPASQRGSDLSVHERDVKLGLLHVQRKKLDRLAAYIRAEFADSGFVMPDDSLNPPF</sequence>
<dbReference type="STRING" id="331657.A0A4U0Y1H4"/>
<dbReference type="AlphaFoldDB" id="A0A4U0Y1H4"/>
<feature type="region of interest" description="Disordered" evidence="1">
    <location>
        <begin position="1"/>
        <end position="43"/>
    </location>
</feature>
<dbReference type="OrthoDB" id="3924760at2759"/>
<evidence type="ECO:0000313" key="4">
    <source>
        <dbReference type="Proteomes" id="UP000308768"/>
    </source>
</evidence>
<protein>
    <submittedName>
        <fullName evidence="3">Uncharacterized protein</fullName>
    </submittedName>
</protein>
<keyword evidence="4" id="KW-1185">Reference proteome</keyword>
<proteinExistence type="predicted"/>
<evidence type="ECO:0000313" key="3">
    <source>
        <dbReference type="EMBL" id="TKA81893.1"/>
    </source>
</evidence>
<dbReference type="EMBL" id="NAJN01000094">
    <property type="protein sequence ID" value="TKA79534.1"/>
    <property type="molecule type" value="Genomic_DNA"/>
</dbReference>
<organism evidence="3 4">
    <name type="scientific">Cryomyces minteri</name>
    <dbReference type="NCBI Taxonomy" id="331657"/>
    <lineage>
        <taxon>Eukaryota</taxon>
        <taxon>Fungi</taxon>
        <taxon>Dikarya</taxon>
        <taxon>Ascomycota</taxon>
        <taxon>Pezizomycotina</taxon>
        <taxon>Dothideomycetes</taxon>
        <taxon>Dothideomycetes incertae sedis</taxon>
        <taxon>Cryomyces</taxon>
    </lineage>
</organism>
<reference evidence="3 4" key="1">
    <citation type="submission" date="2017-03" db="EMBL/GenBank/DDBJ databases">
        <title>Genomes of endolithic fungi from Antarctica.</title>
        <authorList>
            <person name="Coleine C."/>
            <person name="Masonjones S."/>
            <person name="Stajich J.E."/>
        </authorList>
    </citation>
    <scope>NUCLEOTIDE SEQUENCE [LARGE SCALE GENOMIC DNA]</scope>
    <source>
        <strain evidence="3 4">CCFEE 5187</strain>
    </source>
</reference>
<evidence type="ECO:0000256" key="1">
    <source>
        <dbReference type="SAM" id="MobiDB-lite"/>
    </source>
</evidence>
<evidence type="ECO:0000313" key="2">
    <source>
        <dbReference type="EMBL" id="TKA79534.1"/>
    </source>
</evidence>
<dbReference type="EMBL" id="NAJN01000012">
    <property type="protein sequence ID" value="TKA81893.1"/>
    <property type="molecule type" value="Genomic_DNA"/>
</dbReference>
<gene>
    <name evidence="3" type="ORF">B0A49_00379</name>
    <name evidence="2" type="ORF">B0A49_02559</name>
</gene>
<feature type="compositionally biased region" description="Basic and acidic residues" evidence="1">
    <location>
        <begin position="178"/>
        <end position="188"/>
    </location>
</feature>
<comment type="caution">
    <text evidence="3">The sequence shown here is derived from an EMBL/GenBank/DDBJ whole genome shotgun (WGS) entry which is preliminary data.</text>
</comment>
<feature type="compositionally biased region" description="Low complexity" evidence="1">
    <location>
        <begin position="201"/>
        <end position="221"/>
    </location>
</feature>
<dbReference type="Proteomes" id="UP000308768">
    <property type="component" value="Unassembled WGS sequence"/>
</dbReference>